<name>A0A0A9BN56_ARUDO</name>
<organism evidence="2">
    <name type="scientific">Arundo donax</name>
    <name type="common">Giant reed</name>
    <name type="synonym">Donax arundinaceus</name>
    <dbReference type="NCBI Taxonomy" id="35708"/>
    <lineage>
        <taxon>Eukaryota</taxon>
        <taxon>Viridiplantae</taxon>
        <taxon>Streptophyta</taxon>
        <taxon>Embryophyta</taxon>
        <taxon>Tracheophyta</taxon>
        <taxon>Spermatophyta</taxon>
        <taxon>Magnoliopsida</taxon>
        <taxon>Liliopsida</taxon>
        <taxon>Poales</taxon>
        <taxon>Poaceae</taxon>
        <taxon>PACMAD clade</taxon>
        <taxon>Arundinoideae</taxon>
        <taxon>Arundineae</taxon>
        <taxon>Arundo</taxon>
    </lineage>
</organism>
<feature type="region of interest" description="Disordered" evidence="1">
    <location>
        <begin position="1"/>
        <end position="36"/>
    </location>
</feature>
<feature type="compositionally biased region" description="Basic and acidic residues" evidence="1">
    <location>
        <begin position="26"/>
        <end position="36"/>
    </location>
</feature>
<reference evidence="2" key="1">
    <citation type="submission" date="2014-09" db="EMBL/GenBank/DDBJ databases">
        <authorList>
            <person name="Magalhaes I.L.F."/>
            <person name="Oliveira U."/>
            <person name="Santos F.R."/>
            <person name="Vidigal T.H.D.A."/>
            <person name="Brescovit A.D."/>
            <person name="Santos A.J."/>
        </authorList>
    </citation>
    <scope>NUCLEOTIDE SEQUENCE</scope>
    <source>
        <tissue evidence="2">Shoot tissue taken approximately 20 cm above the soil surface</tissue>
    </source>
</reference>
<sequence>MVKRKSVSVGSLRRPEQTRAAFRCDPAVRPDGRTQV</sequence>
<reference evidence="2" key="2">
    <citation type="journal article" date="2015" name="Data Brief">
        <title>Shoot transcriptome of the giant reed, Arundo donax.</title>
        <authorList>
            <person name="Barrero R.A."/>
            <person name="Guerrero F.D."/>
            <person name="Moolhuijzen P."/>
            <person name="Goolsby J.A."/>
            <person name="Tidwell J."/>
            <person name="Bellgard S.E."/>
            <person name="Bellgard M.I."/>
        </authorList>
    </citation>
    <scope>NUCLEOTIDE SEQUENCE</scope>
    <source>
        <tissue evidence="2">Shoot tissue taken approximately 20 cm above the soil surface</tissue>
    </source>
</reference>
<dbReference type="AlphaFoldDB" id="A0A0A9BN56"/>
<protein>
    <submittedName>
        <fullName evidence="2">Uncharacterized protein</fullName>
    </submittedName>
</protein>
<evidence type="ECO:0000256" key="1">
    <source>
        <dbReference type="SAM" id="MobiDB-lite"/>
    </source>
</evidence>
<accession>A0A0A9BN56</accession>
<dbReference type="EMBL" id="GBRH01235260">
    <property type="protein sequence ID" value="JAD62635.1"/>
    <property type="molecule type" value="Transcribed_RNA"/>
</dbReference>
<proteinExistence type="predicted"/>
<evidence type="ECO:0000313" key="2">
    <source>
        <dbReference type="EMBL" id="JAD62635.1"/>
    </source>
</evidence>